<evidence type="ECO:0000256" key="6">
    <source>
        <dbReference type="RuleBase" id="RU362030"/>
    </source>
</evidence>
<evidence type="ECO:0000256" key="3">
    <source>
        <dbReference type="ARBA" id="ARBA00022603"/>
    </source>
</evidence>
<dbReference type="PANTHER" id="PTHR43619:SF2">
    <property type="entry name" value="S-ADENOSYL-L-METHIONINE-DEPENDENT METHYLTRANSFERASES SUPERFAMILY PROTEIN"/>
    <property type="match status" value="1"/>
</dbReference>
<dbReference type="SUPFAM" id="SSF53335">
    <property type="entry name" value="S-adenosyl-L-methionine-dependent methyltransferases"/>
    <property type="match status" value="1"/>
</dbReference>
<dbReference type="GO" id="GO:0008168">
    <property type="term" value="F:methyltransferase activity"/>
    <property type="evidence" value="ECO:0007669"/>
    <property type="project" value="UniProtKB-UniRule"/>
</dbReference>
<proteinExistence type="inferred from homology"/>
<dbReference type="EC" id="2.1.1.-" evidence="6"/>
<dbReference type="InterPro" id="IPR029063">
    <property type="entry name" value="SAM-dependent_MTases_sf"/>
</dbReference>
<dbReference type="NCBIfam" id="TIGR00027">
    <property type="entry name" value="mthyl_TIGR00027"/>
    <property type="match status" value="1"/>
</dbReference>
<comment type="similarity">
    <text evidence="2 6">Belongs to the UPF0677 family.</text>
</comment>
<dbReference type="Pfam" id="PF04072">
    <property type="entry name" value="LCM"/>
    <property type="match status" value="1"/>
</dbReference>
<dbReference type="AlphaFoldDB" id="A0A6H0SFC5"/>
<evidence type="ECO:0000256" key="5">
    <source>
        <dbReference type="ARBA" id="ARBA00022691"/>
    </source>
</evidence>
<keyword evidence="3 6" id="KW-0489">Methyltransferase</keyword>
<accession>A0A6H0SFC5</accession>
<keyword evidence="4 7" id="KW-0808">Transferase</keyword>
<dbReference type="Proteomes" id="UP000501849">
    <property type="component" value="Chromosome"/>
</dbReference>
<organism evidence="7 8">
    <name type="scientific">Mycolicibacterium frederiksbergense</name>
    <dbReference type="NCBI Taxonomy" id="117567"/>
    <lineage>
        <taxon>Bacteria</taxon>
        <taxon>Bacillati</taxon>
        <taxon>Actinomycetota</taxon>
        <taxon>Actinomycetes</taxon>
        <taxon>Mycobacteriales</taxon>
        <taxon>Mycobacteriaceae</taxon>
        <taxon>Mycolicibacterium</taxon>
    </lineage>
</organism>
<evidence type="ECO:0000313" key="7">
    <source>
        <dbReference type="EMBL" id="QIV85025.1"/>
    </source>
</evidence>
<sequence>MAANPAAQTAFGPMVLAAIEQLEEPERRLVDDDLAESFLPGRLRALVRLARFGPLRRMLIAASDRSGPGLWASVVCRKRYIDEKVSDPVSEIDAVVILGSGLDTRPYRIARYGDLPVYELDQPVNIERKTAAVQRALGGVPASVQLAGVNFEHDNAMTVLADNGFRDTGRTLFIWEGVTQYLTPEGLHRTFEQLRAVTPGSRLIFTYVRQDFIDGTNLQDAEAVYRKFRRRSQVWKSGLDPERVEETLRGYGWRVLEQVGPSYYRDLYIRPTGRTIRASPIEWTALAVRSD</sequence>
<gene>
    <name evidence="7" type="ORF">EXE63_32195</name>
</gene>
<keyword evidence="5 6" id="KW-0949">S-adenosyl-L-methionine</keyword>
<dbReference type="RefSeq" id="WP_168145316.1">
    <property type="nucleotide sequence ID" value="NZ_CP038799.1"/>
</dbReference>
<evidence type="ECO:0000256" key="2">
    <source>
        <dbReference type="ARBA" id="ARBA00008138"/>
    </source>
</evidence>
<evidence type="ECO:0000313" key="8">
    <source>
        <dbReference type="Proteomes" id="UP000501849"/>
    </source>
</evidence>
<dbReference type="EMBL" id="CP038799">
    <property type="protein sequence ID" value="QIV85025.1"/>
    <property type="molecule type" value="Genomic_DNA"/>
</dbReference>
<protein>
    <recommendedName>
        <fullName evidence="6">S-adenosyl-L-methionine-dependent methyltransferase</fullName>
        <ecNumber evidence="6">2.1.1.-</ecNumber>
    </recommendedName>
</protein>
<comment type="function">
    <text evidence="1 6">Exhibits S-adenosyl-L-methionine-dependent methyltransferase activity.</text>
</comment>
<name>A0A6H0SFC5_9MYCO</name>
<evidence type="ECO:0000256" key="4">
    <source>
        <dbReference type="ARBA" id="ARBA00022679"/>
    </source>
</evidence>
<dbReference type="KEGG" id="mfre:EXE63_32195"/>
<reference evidence="7 8" key="1">
    <citation type="submission" date="2019-04" db="EMBL/GenBank/DDBJ databases">
        <title>Draft, Whole-Genome Sequence of the Anthracene-degrading Mycobacterium frederiksbergense LB501T, Isolated from a Polycyclic Aromatic Hydrocarbon (PAH)-Contaminated Soil.</title>
        <authorList>
            <person name="Augelletti F."/>
        </authorList>
    </citation>
    <scope>NUCLEOTIDE SEQUENCE [LARGE SCALE GENOMIC DNA]</scope>
    <source>
        <strain evidence="7 8">LB 501T</strain>
    </source>
</reference>
<keyword evidence="8" id="KW-1185">Reference proteome</keyword>
<dbReference type="Gene3D" id="3.40.50.150">
    <property type="entry name" value="Vaccinia Virus protein VP39"/>
    <property type="match status" value="1"/>
</dbReference>
<dbReference type="InterPro" id="IPR011610">
    <property type="entry name" value="SAM_mthyl_Trfase_ML2640-like"/>
</dbReference>
<dbReference type="PANTHER" id="PTHR43619">
    <property type="entry name" value="S-ADENOSYL-L-METHIONINE-DEPENDENT METHYLTRANSFERASE YKTD-RELATED"/>
    <property type="match status" value="1"/>
</dbReference>
<dbReference type="InterPro" id="IPR007213">
    <property type="entry name" value="Ppm1/Ppm2/Tcmp"/>
</dbReference>
<dbReference type="GO" id="GO:0032259">
    <property type="term" value="P:methylation"/>
    <property type="evidence" value="ECO:0007669"/>
    <property type="project" value="UniProtKB-KW"/>
</dbReference>
<evidence type="ECO:0000256" key="1">
    <source>
        <dbReference type="ARBA" id="ARBA00003907"/>
    </source>
</evidence>